<keyword evidence="2" id="KW-1185">Reference proteome</keyword>
<proteinExistence type="predicted"/>
<accession>A0A6A4I8Y3</accession>
<protein>
    <submittedName>
        <fullName evidence="1">Uncharacterized protein</fullName>
    </submittedName>
</protein>
<dbReference type="Proteomes" id="UP000799118">
    <property type="component" value="Unassembled WGS sequence"/>
</dbReference>
<evidence type="ECO:0000313" key="2">
    <source>
        <dbReference type="Proteomes" id="UP000799118"/>
    </source>
</evidence>
<name>A0A6A4I8Y3_9AGAR</name>
<reference evidence="1" key="1">
    <citation type="journal article" date="2019" name="Environ. Microbiol.">
        <title>Fungal ecological strategies reflected in gene transcription - a case study of two litter decomposers.</title>
        <authorList>
            <person name="Barbi F."/>
            <person name="Kohler A."/>
            <person name="Barry K."/>
            <person name="Baskaran P."/>
            <person name="Daum C."/>
            <person name="Fauchery L."/>
            <person name="Ihrmark K."/>
            <person name="Kuo A."/>
            <person name="LaButti K."/>
            <person name="Lipzen A."/>
            <person name="Morin E."/>
            <person name="Grigoriev I.V."/>
            <person name="Henrissat B."/>
            <person name="Lindahl B."/>
            <person name="Martin F."/>
        </authorList>
    </citation>
    <scope>NUCLEOTIDE SEQUENCE</scope>
    <source>
        <strain evidence="1">JB14</strain>
    </source>
</reference>
<evidence type="ECO:0000313" key="1">
    <source>
        <dbReference type="EMBL" id="KAE9405254.1"/>
    </source>
</evidence>
<gene>
    <name evidence="1" type="ORF">BT96DRAFT_988541</name>
</gene>
<dbReference type="EMBL" id="ML769410">
    <property type="protein sequence ID" value="KAE9405254.1"/>
    <property type="molecule type" value="Genomic_DNA"/>
</dbReference>
<sequence>MSTSLDCIDRDVLRSKIAELTGKKVLEMNQIDWYLVFNVRLEDDEHVIVRFAKEDRLNSLPDRMKDYAAILAYLGSPEPNGLNIPVPKIKHVEPNASDLVVDTYRSWRRLSVSVREQRIACSIRALAHAYGKIFNAPIPRTSLPSLTKSISIITILPCPLLLTSVSNIRVMTHT</sequence>
<dbReference type="AlphaFoldDB" id="A0A6A4I8Y3"/>
<organism evidence="1 2">
    <name type="scientific">Gymnopus androsaceus JB14</name>
    <dbReference type="NCBI Taxonomy" id="1447944"/>
    <lineage>
        <taxon>Eukaryota</taxon>
        <taxon>Fungi</taxon>
        <taxon>Dikarya</taxon>
        <taxon>Basidiomycota</taxon>
        <taxon>Agaricomycotina</taxon>
        <taxon>Agaricomycetes</taxon>
        <taxon>Agaricomycetidae</taxon>
        <taxon>Agaricales</taxon>
        <taxon>Marasmiineae</taxon>
        <taxon>Omphalotaceae</taxon>
        <taxon>Gymnopus</taxon>
    </lineage>
</organism>